<dbReference type="GO" id="GO:0009253">
    <property type="term" value="P:peptidoglycan catabolic process"/>
    <property type="evidence" value="ECO:0007669"/>
    <property type="project" value="InterPro"/>
</dbReference>
<gene>
    <name evidence="3" type="ORF">ENV70_06850</name>
</gene>
<dbReference type="GO" id="GO:0030288">
    <property type="term" value="C:outer membrane-bounded periplasmic space"/>
    <property type="evidence" value="ECO:0007669"/>
    <property type="project" value="TreeGrafter"/>
</dbReference>
<dbReference type="EMBL" id="DTHJ01000138">
    <property type="protein sequence ID" value="HHS63311.1"/>
    <property type="molecule type" value="Genomic_DNA"/>
</dbReference>
<proteinExistence type="predicted"/>
<dbReference type="CDD" id="cd02696">
    <property type="entry name" value="MurNAc-LAA"/>
    <property type="match status" value="1"/>
</dbReference>
<dbReference type="SUPFAM" id="SSF53187">
    <property type="entry name" value="Zn-dependent exopeptidases"/>
    <property type="match status" value="1"/>
</dbReference>
<dbReference type="InterPro" id="IPR050695">
    <property type="entry name" value="N-acetylmuramoyl_amidase_3"/>
</dbReference>
<sequence length="448" mass="51311">MNILFILLFNFIQKYEIVYENISSLIQSEIIEGQDYLPLKPIAELCEINYVLDKINQRCLISTDEHRIKILSDISVIKYDTIYLYIPFCPHYMNEDIYLPAFMITDIIGLKLEKLIFLKKIEEIPLIDKIDLVTRGDSTILRFSWKIPVEFDVQFSPQQAIIELDGEYAEKAKLKPKGAVKSLNLQSHKTYTRIELNLVDVNACLEREDEVVFYKKVAKRVELIVLDPGHGGIDPGAVGKNGLYEKDANLDIAKILKKFIEDSLKIKISLTRDRDQYLSLKARTSFANRNAADLFVSIHCNASPKSRQARGFETYFLSEARTNEERAVAAMENASLMFDEEVKASGDINFILYDLAQSLFLEESNNLAEAIQTSAENLLNIPARGVNQAGFYVLRGAFMPAVLVECAFISNPEEEKLLKQKDFKQKIAYAIFCGLRDFIIKYERRLNH</sequence>
<comment type="caution">
    <text evidence="3">The sequence shown here is derived from an EMBL/GenBank/DDBJ whole genome shotgun (WGS) entry which is preliminary data.</text>
</comment>
<reference evidence="3" key="1">
    <citation type="journal article" date="2020" name="mSystems">
        <title>Genome- and Community-Level Interaction Insights into Carbon Utilization and Element Cycling Functions of Hydrothermarchaeota in Hydrothermal Sediment.</title>
        <authorList>
            <person name="Zhou Z."/>
            <person name="Liu Y."/>
            <person name="Xu W."/>
            <person name="Pan J."/>
            <person name="Luo Z.H."/>
            <person name="Li M."/>
        </authorList>
    </citation>
    <scope>NUCLEOTIDE SEQUENCE [LARGE SCALE GENOMIC DNA]</scope>
    <source>
        <strain evidence="3">SpSt-783</strain>
    </source>
</reference>
<dbReference type="InterPro" id="IPR036582">
    <property type="entry name" value="Mao_N_sf"/>
</dbReference>
<dbReference type="SUPFAM" id="SSF55383">
    <property type="entry name" value="Copper amine oxidase, domain N"/>
    <property type="match status" value="1"/>
</dbReference>
<dbReference type="Gene3D" id="3.40.630.40">
    <property type="entry name" value="Zn-dependent exopeptidases"/>
    <property type="match status" value="1"/>
</dbReference>
<dbReference type="Pfam" id="PF01520">
    <property type="entry name" value="Amidase_3"/>
    <property type="match status" value="1"/>
</dbReference>
<keyword evidence="1" id="KW-0378">Hydrolase</keyword>
<dbReference type="InterPro" id="IPR002508">
    <property type="entry name" value="MurNAc-LAA_cat"/>
</dbReference>
<dbReference type="AlphaFoldDB" id="A0A7C6AG94"/>
<dbReference type="PANTHER" id="PTHR30404:SF0">
    <property type="entry name" value="N-ACETYLMURAMOYL-L-ALANINE AMIDASE AMIC"/>
    <property type="match status" value="1"/>
</dbReference>
<dbReference type="SMART" id="SM00646">
    <property type="entry name" value="Ami_3"/>
    <property type="match status" value="1"/>
</dbReference>
<accession>A0A7C6AG94</accession>
<name>A0A7C6AG94_UNCW3</name>
<protein>
    <submittedName>
        <fullName evidence="3">N-acetylmuramoyl-L-alanine amidase</fullName>
    </submittedName>
</protein>
<feature type="domain" description="MurNAc-LAA" evidence="2">
    <location>
        <begin position="284"/>
        <end position="436"/>
    </location>
</feature>
<dbReference type="PANTHER" id="PTHR30404">
    <property type="entry name" value="N-ACETYLMURAMOYL-L-ALANINE AMIDASE"/>
    <property type="match status" value="1"/>
</dbReference>
<evidence type="ECO:0000313" key="3">
    <source>
        <dbReference type="EMBL" id="HHS63311.1"/>
    </source>
</evidence>
<evidence type="ECO:0000256" key="1">
    <source>
        <dbReference type="ARBA" id="ARBA00022801"/>
    </source>
</evidence>
<dbReference type="GO" id="GO:0008745">
    <property type="term" value="F:N-acetylmuramoyl-L-alanine amidase activity"/>
    <property type="evidence" value="ECO:0007669"/>
    <property type="project" value="InterPro"/>
</dbReference>
<evidence type="ECO:0000259" key="2">
    <source>
        <dbReference type="SMART" id="SM00646"/>
    </source>
</evidence>
<organism evidence="3">
    <name type="scientific">candidate division WOR-3 bacterium</name>
    <dbReference type="NCBI Taxonomy" id="2052148"/>
    <lineage>
        <taxon>Bacteria</taxon>
        <taxon>Bacteria division WOR-3</taxon>
    </lineage>
</organism>
<dbReference type="FunFam" id="3.40.630.40:FF:000005">
    <property type="entry name" value="N-acetylmuramoyl-L-alanine amidase (AmiA)"/>
    <property type="match status" value="1"/>
</dbReference>